<evidence type="ECO:0000313" key="7">
    <source>
        <dbReference type="Proteomes" id="UP000651977"/>
    </source>
</evidence>
<dbReference type="InterPro" id="IPR036388">
    <property type="entry name" value="WH-like_DNA-bd_sf"/>
</dbReference>
<dbReference type="Proteomes" id="UP000651977">
    <property type="component" value="Unassembled WGS sequence"/>
</dbReference>
<dbReference type="InterPro" id="IPR005119">
    <property type="entry name" value="LysR_subst-bd"/>
</dbReference>
<proteinExistence type="inferred from homology"/>
<dbReference type="EMBL" id="BMDY01000013">
    <property type="protein sequence ID" value="GGB09842.1"/>
    <property type="molecule type" value="Genomic_DNA"/>
</dbReference>
<comment type="caution">
    <text evidence="6">The sequence shown here is derived from an EMBL/GenBank/DDBJ whole genome shotgun (WGS) entry which is preliminary data.</text>
</comment>
<dbReference type="PRINTS" id="PR00039">
    <property type="entry name" value="HTHLYSR"/>
</dbReference>
<accession>A0ABQ1I481</accession>
<evidence type="ECO:0000256" key="4">
    <source>
        <dbReference type="ARBA" id="ARBA00023163"/>
    </source>
</evidence>
<dbReference type="SUPFAM" id="SSF53850">
    <property type="entry name" value="Periplasmic binding protein-like II"/>
    <property type="match status" value="1"/>
</dbReference>
<dbReference type="CDD" id="cd08432">
    <property type="entry name" value="PBP2_GcdR_TrpI_HvrB_AmpR_like"/>
    <property type="match status" value="1"/>
</dbReference>
<protein>
    <submittedName>
        <fullName evidence="6">LysR family transcriptional regulator</fullName>
    </submittedName>
</protein>
<keyword evidence="3" id="KW-0238">DNA-binding</keyword>
<dbReference type="SUPFAM" id="SSF46785">
    <property type="entry name" value="Winged helix' DNA-binding domain"/>
    <property type="match status" value="1"/>
</dbReference>
<keyword evidence="7" id="KW-1185">Reference proteome</keyword>
<dbReference type="PANTHER" id="PTHR30537:SF74">
    <property type="entry name" value="HTH-TYPE TRANSCRIPTIONAL REGULATOR TRPI"/>
    <property type="match status" value="1"/>
</dbReference>
<comment type="similarity">
    <text evidence="1">Belongs to the LysR transcriptional regulatory family.</text>
</comment>
<organism evidence="6 7">
    <name type="scientific">Agarivorans gilvus</name>
    <dbReference type="NCBI Taxonomy" id="680279"/>
    <lineage>
        <taxon>Bacteria</taxon>
        <taxon>Pseudomonadati</taxon>
        <taxon>Pseudomonadota</taxon>
        <taxon>Gammaproteobacteria</taxon>
        <taxon>Alteromonadales</taxon>
        <taxon>Alteromonadaceae</taxon>
        <taxon>Agarivorans</taxon>
    </lineage>
</organism>
<dbReference type="InterPro" id="IPR036390">
    <property type="entry name" value="WH_DNA-bd_sf"/>
</dbReference>
<dbReference type="RefSeq" id="WP_055734758.1">
    <property type="nucleotide sequence ID" value="NZ_BMDY01000013.1"/>
</dbReference>
<keyword evidence="4" id="KW-0804">Transcription</keyword>
<dbReference type="Gene3D" id="3.40.190.10">
    <property type="entry name" value="Periplasmic binding protein-like II"/>
    <property type="match status" value="2"/>
</dbReference>
<dbReference type="PANTHER" id="PTHR30537">
    <property type="entry name" value="HTH-TYPE TRANSCRIPTIONAL REGULATOR"/>
    <property type="match status" value="1"/>
</dbReference>
<dbReference type="Pfam" id="PF00126">
    <property type="entry name" value="HTH_1"/>
    <property type="match status" value="1"/>
</dbReference>
<sequence length="320" mass="37038">MSERMPPLQGLYYFYMAAELGSFKAAAARLYVSAAAMSQQIRQLEERMELRLFERQHRKVVLTAEGQILYHYTQQAFRQLQDGVRQLSQDPEPNSLSLSVLPSFAQHWLVPRLGEFSQQHPELSVMLMPKDSLVDFRQERVDLCVRYGKGQYPDLQSIKLMDDHLYPVCHPLYLQQHPSLSLNDLSSNTLIEDTRPDMDWQYWLKLAGFDHRKAKASLKYQGTHMVIEGALAVQGIALVRHSLAWRYIQQGLLIKLAKVEVKPPYSYYLVAPEPYFNRDKIKQFNAWISQQALEFWAESESQRQQSLIIDAQQQGGCGES</sequence>
<dbReference type="InterPro" id="IPR000847">
    <property type="entry name" value="LysR_HTH_N"/>
</dbReference>
<dbReference type="Pfam" id="PF03466">
    <property type="entry name" value="LysR_substrate"/>
    <property type="match status" value="1"/>
</dbReference>
<evidence type="ECO:0000256" key="2">
    <source>
        <dbReference type="ARBA" id="ARBA00023015"/>
    </source>
</evidence>
<reference evidence="7" key="1">
    <citation type="journal article" date="2019" name="Int. J. Syst. Evol. Microbiol.">
        <title>The Global Catalogue of Microorganisms (GCM) 10K type strain sequencing project: providing services to taxonomists for standard genome sequencing and annotation.</title>
        <authorList>
            <consortium name="The Broad Institute Genomics Platform"/>
            <consortium name="The Broad Institute Genome Sequencing Center for Infectious Disease"/>
            <person name="Wu L."/>
            <person name="Ma J."/>
        </authorList>
    </citation>
    <scope>NUCLEOTIDE SEQUENCE [LARGE SCALE GENOMIC DNA]</scope>
    <source>
        <strain evidence="7">CGMCC 1.10131</strain>
    </source>
</reference>
<dbReference type="PROSITE" id="PS50931">
    <property type="entry name" value="HTH_LYSR"/>
    <property type="match status" value="1"/>
</dbReference>
<name>A0ABQ1I481_9ALTE</name>
<evidence type="ECO:0000313" key="6">
    <source>
        <dbReference type="EMBL" id="GGB09842.1"/>
    </source>
</evidence>
<evidence type="ECO:0000256" key="1">
    <source>
        <dbReference type="ARBA" id="ARBA00009437"/>
    </source>
</evidence>
<evidence type="ECO:0000256" key="3">
    <source>
        <dbReference type="ARBA" id="ARBA00023125"/>
    </source>
</evidence>
<dbReference type="Gene3D" id="1.10.10.10">
    <property type="entry name" value="Winged helix-like DNA-binding domain superfamily/Winged helix DNA-binding domain"/>
    <property type="match status" value="1"/>
</dbReference>
<keyword evidence="2" id="KW-0805">Transcription regulation</keyword>
<feature type="domain" description="HTH lysR-type" evidence="5">
    <location>
        <begin position="6"/>
        <end position="63"/>
    </location>
</feature>
<dbReference type="InterPro" id="IPR058163">
    <property type="entry name" value="LysR-type_TF_proteobact-type"/>
</dbReference>
<gene>
    <name evidence="6" type="ORF">GCM10007414_24050</name>
</gene>
<evidence type="ECO:0000259" key="5">
    <source>
        <dbReference type="PROSITE" id="PS50931"/>
    </source>
</evidence>